<protein>
    <submittedName>
        <fullName evidence="1">Uncharacterized protein</fullName>
    </submittedName>
</protein>
<sequence length="315" mass="33977">MEAFPHATISVHFNPTTGEMTVTTLSGRAKAELQHLLATKLRHCIAALPQTADTLRVDMGLYDDLGSEVPHTLVALYQSDRNVDAPSLTISPIPIGNQKKAAKSTLAHVPTRRPGPHTMVRLDLGGLTMDKPTDKEHHERRVQRIADHSSVLTWRRDEYGNITSTCESLSKGDGELRLRLLGGKDDGGSSNVSDQGIEVIIKYSEILDVISMAGVHARLGGVDDSRTLQSSMGSLFSPLLGHYRFRASSNANTAAHVARLLSLGNTTNIATTATNSVLGGRQGAGVFRPLPYTANPARIAVGSWGRLLARLPRKL</sequence>
<keyword evidence="2" id="KW-1185">Reference proteome</keyword>
<accession>A0AA40A9Z7</accession>
<proteinExistence type="predicted"/>
<organism evidence="1 2">
    <name type="scientific">Lasiosphaeris hirsuta</name>
    <dbReference type="NCBI Taxonomy" id="260670"/>
    <lineage>
        <taxon>Eukaryota</taxon>
        <taxon>Fungi</taxon>
        <taxon>Dikarya</taxon>
        <taxon>Ascomycota</taxon>
        <taxon>Pezizomycotina</taxon>
        <taxon>Sordariomycetes</taxon>
        <taxon>Sordariomycetidae</taxon>
        <taxon>Sordariales</taxon>
        <taxon>Lasiosphaeriaceae</taxon>
        <taxon>Lasiosphaeris</taxon>
    </lineage>
</organism>
<comment type="caution">
    <text evidence="1">The sequence shown here is derived from an EMBL/GenBank/DDBJ whole genome shotgun (WGS) entry which is preliminary data.</text>
</comment>
<dbReference type="EMBL" id="JAUKUA010000005">
    <property type="protein sequence ID" value="KAK0711985.1"/>
    <property type="molecule type" value="Genomic_DNA"/>
</dbReference>
<reference evidence="1" key="1">
    <citation type="submission" date="2023-06" db="EMBL/GenBank/DDBJ databases">
        <title>Genome-scale phylogeny and comparative genomics of the fungal order Sordariales.</title>
        <authorList>
            <consortium name="Lawrence Berkeley National Laboratory"/>
            <person name="Hensen N."/>
            <person name="Bonometti L."/>
            <person name="Westerberg I."/>
            <person name="Brannstrom I.O."/>
            <person name="Guillou S."/>
            <person name="Cros-Aarteil S."/>
            <person name="Calhoun S."/>
            <person name="Haridas S."/>
            <person name="Kuo A."/>
            <person name="Mondo S."/>
            <person name="Pangilinan J."/>
            <person name="Riley R."/>
            <person name="Labutti K."/>
            <person name="Andreopoulos B."/>
            <person name="Lipzen A."/>
            <person name="Chen C."/>
            <person name="Yanf M."/>
            <person name="Daum C."/>
            <person name="Ng V."/>
            <person name="Clum A."/>
            <person name="Steindorff A."/>
            <person name="Ohm R."/>
            <person name="Martin F."/>
            <person name="Silar P."/>
            <person name="Natvig D."/>
            <person name="Lalanne C."/>
            <person name="Gautier V."/>
            <person name="Ament-Velasquez S.L."/>
            <person name="Kruys A."/>
            <person name="Hutchinson M.I."/>
            <person name="Powell A.J."/>
            <person name="Barry K."/>
            <person name="Miller A.N."/>
            <person name="Grigoriev I.V."/>
            <person name="Debuchy R."/>
            <person name="Gladieux P."/>
            <person name="Thoren M.H."/>
            <person name="Johannesson H."/>
        </authorList>
    </citation>
    <scope>NUCLEOTIDE SEQUENCE</scope>
    <source>
        <strain evidence="1">SMH4607-1</strain>
    </source>
</reference>
<dbReference type="Proteomes" id="UP001172102">
    <property type="component" value="Unassembled WGS sequence"/>
</dbReference>
<dbReference type="AlphaFoldDB" id="A0AA40A9Z7"/>
<name>A0AA40A9Z7_9PEZI</name>
<evidence type="ECO:0000313" key="2">
    <source>
        <dbReference type="Proteomes" id="UP001172102"/>
    </source>
</evidence>
<evidence type="ECO:0000313" key="1">
    <source>
        <dbReference type="EMBL" id="KAK0711985.1"/>
    </source>
</evidence>
<gene>
    <name evidence="1" type="ORF">B0H67DRAFT_669696</name>
</gene>